<dbReference type="AlphaFoldDB" id="A0A6N8KW36"/>
<sequence length="107" mass="12419">MQLYHLYIRTDANRRFLQPGITQNLMSLQQELQEGQACALFPQAVLNRIVYIESFNSELEANRRLQELSGLGRMVRERLIRKSNPNWLSLCPSLPMLKPTKKAVVYA</sequence>
<dbReference type="OrthoDB" id="795217at2"/>
<evidence type="ECO:0000313" key="1">
    <source>
        <dbReference type="EMBL" id="MVZ60481.1"/>
    </source>
</evidence>
<evidence type="ECO:0000313" key="2">
    <source>
        <dbReference type="Proteomes" id="UP000435036"/>
    </source>
</evidence>
<dbReference type="Proteomes" id="UP000435036">
    <property type="component" value="Unassembled WGS sequence"/>
</dbReference>
<dbReference type="RefSeq" id="WP_160367135.1">
    <property type="nucleotide sequence ID" value="NZ_WSQA01000001.1"/>
</dbReference>
<comment type="caution">
    <text evidence="1">The sequence shown here is derived from an EMBL/GenBank/DDBJ whole genome shotgun (WGS) entry which is preliminary data.</text>
</comment>
<keyword evidence="2" id="KW-1185">Reference proteome</keyword>
<gene>
    <name evidence="1" type="ORF">GQF63_00455</name>
</gene>
<protein>
    <submittedName>
        <fullName evidence="1">Uncharacterized protein</fullName>
    </submittedName>
</protein>
<accession>A0A6N8KW36</accession>
<dbReference type="EMBL" id="WSQA01000001">
    <property type="protein sequence ID" value="MVZ60481.1"/>
    <property type="molecule type" value="Genomic_DNA"/>
</dbReference>
<proteinExistence type="predicted"/>
<name>A0A6N8KW36_9SPHI</name>
<organism evidence="1 2">
    <name type="scientific">Sphingobacterium humi</name>
    <dbReference type="NCBI Taxonomy" id="1796905"/>
    <lineage>
        <taxon>Bacteria</taxon>
        <taxon>Pseudomonadati</taxon>
        <taxon>Bacteroidota</taxon>
        <taxon>Sphingobacteriia</taxon>
        <taxon>Sphingobacteriales</taxon>
        <taxon>Sphingobacteriaceae</taxon>
        <taxon>Sphingobacterium</taxon>
    </lineage>
</organism>
<reference evidence="1 2" key="1">
    <citation type="submission" date="2019-12" db="EMBL/GenBank/DDBJ databases">
        <authorList>
            <person name="Dong K."/>
        </authorList>
    </citation>
    <scope>NUCLEOTIDE SEQUENCE [LARGE SCALE GENOMIC DNA]</scope>
    <source>
        <strain evidence="1 2">JCM 31225</strain>
    </source>
</reference>